<evidence type="ECO:0000313" key="13">
    <source>
        <dbReference type="Proteomes" id="UP000078561"/>
    </source>
</evidence>
<dbReference type="InterPro" id="IPR005821">
    <property type="entry name" value="Ion_trans_dom"/>
</dbReference>
<keyword evidence="5 7" id="KW-0472">Membrane</keyword>
<evidence type="ECO:0000313" key="12">
    <source>
        <dbReference type="EMBL" id="SAM07018.1"/>
    </source>
</evidence>
<evidence type="ECO:0000256" key="7">
    <source>
        <dbReference type="SAM" id="Phobius"/>
    </source>
</evidence>
<dbReference type="Pfam" id="PF02815">
    <property type="entry name" value="MIR"/>
    <property type="match status" value="1"/>
</dbReference>
<dbReference type="GO" id="GO:0005216">
    <property type="term" value="F:monoatomic ion channel activity"/>
    <property type="evidence" value="ECO:0007669"/>
    <property type="project" value="InterPro"/>
</dbReference>
<evidence type="ECO:0008006" key="14">
    <source>
        <dbReference type="Google" id="ProtNLM"/>
    </source>
</evidence>
<organism evidence="12">
    <name type="scientific">Absidia glauca</name>
    <name type="common">Pin mould</name>
    <dbReference type="NCBI Taxonomy" id="4829"/>
    <lineage>
        <taxon>Eukaryota</taxon>
        <taxon>Fungi</taxon>
        <taxon>Fungi incertae sedis</taxon>
        <taxon>Mucoromycota</taxon>
        <taxon>Mucoromycotina</taxon>
        <taxon>Mucoromycetes</taxon>
        <taxon>Mucorales</taxon>
        <taxon>Cunninghamellaceae</taxon>
        <taxon>Absidia</taxon>
    </lineage>
</organism>
<dbReference type="InterPro" id="IPR015925">
    <property type="entry name" value="Ryanodine_IP3_receptor"/>
</dbReference>
<accession>A0A168RJ50</accession>
<dbReference type="Gene3D" id="2.80.10.50">
    <property type="match status" value="2"/>
</dbReference>
<dbReference type="InterPro" id="IPR036300">
    <property type="entry name" value="MIR_dom_sf"/>
</dbReference>
<feature type="compositionally biased region" description="Basic residues" evidence="6">
    <location>
        <begin position="448"/>
        <end position="465"/>
    </location>
</feature>
<dbReference type="InterPro" id="IPR014821">
    <property type="entry name" value="Ins145_P3_rcpt"/>
</dbReference>
<dbReference type="GO" id="GO:0016020">
    <property type="term" value="C:membrane"/>
    <property type="evidence" value="ECO:0007669"/>
    <property type="project" value="UniProtKB-SubCell"/>
</dbReference>
<evidence type="ECO:0000259" key="10">
    <source>
        <dbReference type="Pfam" id="PF08454"/>
    </source>
</evidence>
<feature type="compositionally biased region" description="Low complexity" evidence="6">
    <location>
        <begin position="2525"/>
        <end position="2540"/>
    </location>
</feature>
<dbReference type="OMA" id="GTCEKDN"/>
<dbReference type="InterPro" id="IPR016093">
    <property type="entry name" value="MIR_motif"/>
</dbReference>
<dbReference type="InterPro" id="IPR035910">
    <property type="entry name" value="RyR/IP3R_RIH_dom_sf"/>
</dbReference>
<feature type="domain" description="Inositol 1,4,5-trisphosphate/ryanodine receptor" evidence="11">
    <location>
        <begin position="9"/>
        <end position="228"/>
    </location>
</feature>
<dbReference type="SUPFAM" id="SSF82109">
    <property type="entry name" value="MIR domain"/>
    <property type="match status" value="2"/>
</dbReference>
<dbReference type="InterPro" id="IPR013662">
    <property type="entry name" value="RIH_assoc-dom"/>
</dbReference>
<keyword evidence="13" id="KW-1185">Reference proteome</keyword>
<dbReference type="EMBL" id="LT554655">
    <property type="protein sequence ID" value="SAM07018.1"/>
    <property type="molecule type" value="Genomic_DNA"/>
</dbReference>
<feature type="transmembrane region" description="Helical" evidence="7">
    <location>
        <begin position="2303"/>
        <end position="2320"/>
    </location>
</feature>
<gene>
    <name evidence="12" type="primary">ABSGL_12645.1 scaffold 13066</name>
</gene>
<dbReference type="PANTHER" id="PTHR13715">
    <property type="entry name" value="RYANODINE RECEPTOR AND IP3 RECEPTOR"/>
    <property type="match status" value="1"/>
</dbReference>
<dbReference type="CDD" id="cd23280">
    <property type="entry name" value="beta-trefoil_MIR_itr-1-like"/>
    <property type="match status" value="1"/>
</dbReference>
<dbReference type="Pfam" id="PF00520">
    <property type="entry name" value="Ion_trans"/>
    <property type="match status" value="1"/>
</dbReference>
<dbReference type="STRING" id="4829.A0A168RJ50"/>
<proteinExistence type="predicted"/>
<dbReference type="Gene3D" id="1.10.287.70">
    <property type="match status" value="1"/>
</dbReference>
<evidence type="ECO:0000256" key="5">
    <source>
        <dbReference type="ARBA" id="ARBA00023136"/>
    </source>
</evidence>
<dbReference type="Pfam" id="PF08454">
    <property type="entry name" value="RIH_assoc"/>
    <property type="match status" value="1"/>
</dbReference>
<protein>
    <recommendedName>
        <fullName evidence="14">Inositol 1,4,5-trisphosphate receptor type 3</fullName>
    </recommendedName>
</protein>
<keyword evidence="2 7" id="KW-0812">Transmembrane</keyword>
<evidence type="ECO:0000259" key="9">
    <source>
        <dbReference type="Pfam" id="PF02815"/>
    </source>
</evidence>
<evidence type="ECO:0000256" key="2">
    <source>
        <dbReference type="ARBA" id="ARBA00022692"/>
    </source>
</evidence>
<feature type="transmembrane region" description="Helical" evidence="7">
    <location>
        <begin position="2234"/>
        <end position="2257"/>
    </location>
</feature>
<name>A0A168RJ50_ABSGL</name>
<evidence type="ECO:0000256" key="1">
    <source>
        <dbReference type="ARBA" id="ARBA00004141"/>
    </source>
</evidence>
<evidence type="ECO:0000259" key="8">
    <source>
        <dbReference type="Pfam" id="PF00520"/>
    </source>
</evidence>
<evidence type="ECO:0000256" key="3">
    <source>
        <dbReference type="ARBA" id="ARBA00022737"/>
    </source>
</evidence>
<feature type="transmembrane region" description="Helical" evidence="7">
    <location>
        <begin position="2430"/>
        <end position="2449"/>
    </location>
</feature>
<keyword evidence="4 7" id="KW-1133">Transmembrane helix</keyword>
<dbReference type="Proteomes" id="UP000078561">
    <property type="component" value="Unassembled WGS sequence"/>
</dbReference>
<feature type="transmembrane region" description="Helical" evidence="7">
    <location>
        <begin position="2340"/>
        <end position="2364"/>
    </location>
</feature>
<evidence type="ECO:0000256" key="4">
    <source>
        <dbReference type="ARBA" id="ARBA00022989"/>
    </source>
</evidence>
<dbReference type="GO" id="GO:0006816">
    <property type="term" value="P:calcium ion transport"/>
    <property type="evidence" value="ECO:0007669"/>
    <property type="project" value="InterPro"/>
</dbReference>
<dbReference type="OrthoDB" id="300855at2759"/>
<feature type="domain" description="RyR/IP3R Homology associated" evidence="10">
    <location>
        <begin position="1943"/>
        <end position="2037"/>
    </location>
</feature>
<feature type="region of interest" description="Disordered" evidence="6">
    <location>
        <begin position="1845"/>
        <end position="1894"/>
    </location>
</feature>
<dbReference type="InParanoid" id="A0A168RJ50"/>
<dbReference type="PANTHER" id="PTHR13715:SF99">
    <property type="entry name" value="INOSITOL 1,4,5-TRISPHOSPHATE RECEPTOR-LIKE PROTEIN A"/>
    <property type="match status" value="1"/>
</dbReference>
<feature type="domain" description="MIR" evidence="9">
    <location>
        <begin position="244"/>
        <end position="401"/>
    </location>
</feature>
<feature type="region of interest" description="Disordered" evidence="6">
    <location>
        <begin position="2520"/>
        <end position="2540"/>
    </location>
</feature>
<sequence length="2540" mass="289023">MTNRTNSPLLCIGDEVLFYDESNNLLLAENPLETRACTRPTQNNKATSESLGASIFKIEPQQSHAERRHLEHFLCDDDSESVRCEGTPDELTELDRLTLLADKEHSQNQTERQRLLGKPVLYGQVIQLYNSHFNKYLGITGRTCENDVSNLQVNLSNEVIGSFKIMPRYRIRVDGEPVRLGDTIAIQCVRPEGYLNVGLIPSHSSIYDTDYYEVYSHTRISSWTMCIHSSATAGGDQDKRKAKYINSAQYIRFYHKEMEAYLESNVLNWDKNEVRLKRHVLNPLDPKESDSPLSFWEIENADLSRGSLIRWKKSVRIRHAASRAYLYIDPNNVRIDVNSHKVAFSLGLMKDPPLVTNDANDPTLFAFVPASEQDSSGVPFGSYLRIQHVATRCWLHASSKSETQLPTPPSANSMTLSLPPDSLLPTNMTPGFLDTSFAPTLSLDRNQKQQHIHHNNNQPHYHHRQRQESVRFSSTDSYGGAGSALEVPTTHQVTATQDFFYHDCFTVTLVSDHLTSSFNIINEFLPRLQAFLKNKRVPASDDSSAFPIAQHEFASVSNILMNLIRFCTKSSEHDLTQRRGLPIPYHQALLRDNGIIEAVIHMIQIPFNLAKRGKFNRNKKSDQSPGGGYLYEEKVVDLDALTESTGDQQPEYRLKVILTLCYNLLRVFLLGASSFEENSDLKANQNYVIDTSGDAGIQLYLSHLNCGIGATPMLENLIQDNDKMVNKIVEGRPDIVEILVKHVYNQSRSVLRYIHGCNNINKTRKRQGVAALNNASSGASRLNEVSPSMVEHMEFVGCLDLLGAFCSNDSASGSLTFSHRDYVLEQLFDPLLESHLIQCRLVPGSGAVEISILSTTSSDGDPQGGWMDLDMLLYQHHVCVTRFLSSLLDLVCSLSHGTNNSKSLEVIRGCISEEVCLKCIGFVNLPSEIRGKFCDLLRVLLSDFTIRYDSLEGSSTYPRGGNGDTDTQHPDFFDQLKRWTLVFLDDHRHCFTECTGDINFLSSVLKLIHTQLKLGFFSEEEDVKRLFRALVYVLDGRIDARNAEHRKYLEDNYEPRSWHERFLLTESNQAVMNIKIQVLEIFDLIFDLRVHVRMNKLATRWKRMETNLEIDPFLSLRNILTTIFSETVLRQRESSLMPILKDILKYQYAPLKHVAVVVMHRMYHDCEDLFKKSDQVLILHEPQQVFVYHGIKKRLSRLRSYLLAEKLGVDHLPLVDRILREFISLFHGNTIDYNDEIINIADEDPTITSSIEEATQRTVNKRIFKNLNTHQVIIHILDALNNILPIFNDSTSESFSVTLVKTCLDLLVDLVKDDASLQGSFVLDNFDLLIDVTSYHTALSYALYGLCGHNLYISIRVSEEQIKRILELSGGQEANYLRLLHDFMKPHGKLIKRNQDMIMRLIMNNKQLYIPFATIEELVHTESLDYCLELIELLSICGHGENTFGQSFARTVFSISDITDMVQNTDTPLPLKSKALRFLASIYLDTGDTPSTMIPIDDNNSLKALMDILYQDLVDAGNAKDDDDDDFTRYIYEGVIVFMRSIFEHQVRPETILDENLLDLCPRLIDATSTLLMISNGTSCLRPHQHQKNLLACLDSMLNVSGFHGTTAPNILRGQIRQVMMHMNSDSDNVTNQPLGSINAKFQGFIRTLKAHRSVLELQDEEFKQLGSHYNLSDEESESDVKSLIDFLSMMTSNNKAYNDKNEDYQVATMKLLQEIPNRYIRQRSEEDSVNNATLVEDLELSKVNAQNILNRLGCTLVAQNFLSSPKRHVFKAGLTLLIALLEGGNKNVQDKLEEYFYSIREERFFYSFHRRMQTDISSLKEAQQHLLRAAVKLKRQEGLLQSHETKSSWMVQQRQRQSRQNRRTSSIITSGPSPVRQDGIKGRRGIESPTTSPFRITGYSQKAAKITPATLGDPSEMAMNYQTISTLMAQSEMAEFGTATEDFEGMKDAMRAVQLMVEGHNMKLQTYLAKQPDNIKSFNIVQDVVEYLHAIVPLCNIQNIRLIIQVLDTITELAQGCLENQFTIFNGKIINPMNTVLREAYVNCPSSLVHELKSKVVVCLLSLLEGGIENSDTIFREMTASLNLQTIVGNMETIYTMNRSYLDSPNAFAKLEGGFLYCMLIMTLYPALDDSQYFREETKQRFLWNVKRDSPSTKIEDFVEQSGHMIYEIENQARVTYNEHLSLLTKYSSLWWKASFGVTILLNALMLSCSSMLHNGTGNTCHSMNTVFRFSLGLGHLILWHLSTAEFYFIQLPILVKRRSTTKLSLKGKMKDEEQPSVFGSFFSEEHFKGAFVLASLMESQFIYHVVMVLLSYLGLWYPGFYAVHLLDFVFRDRILQGVIASITLNGSSISHTAMLAIVVIYLHSVMAYKYFRGDFDTSKGLYCRTLSECFVNVLSHGLRGGIGDVFTDSSSEDGLEDINKRWRIGFEMSFYLVVVVFLLNAIFGIIFDTFGHLRDERSAVQQDMKNSGCLKDANYGFFPINRALCLHQSESNDTERLEKLEDMTHTLMDKLNKLEEQMDKLSESQSRSRSNSVLLSPY</sequence>
<evidence type="ECO:0000256" key="6">
    <source>
        <dbReference type="SAM" id="MobiDB-lite"/>
    </source>
</evidence>
<dbReference type="Gene3D" id="1.25.10.30">
    <property type="entry name" value="IP3 receptor type 1 binding core, RIH domain"/>
    <property type="match status" value="1"/>
</dbReference>
<feature type="domain" description="Ion transport" evidence="8">
    <location>
        <begin position="2196"/>
        <end position="2459"/>
    </location>
</feature>
<reference evidence="12" key="1">
    <citation type="submission" date="2016-04" db="EMBL/GenBank/DDBJ databases">
        <authorList>
            <person name="Evans L.H."/>
            <person name="Alamgir A."/>
            <person name="Owens N."/>
            <person name="Weber N.D."/>
            <person name="Virtaneva K."/>
            <person name="Barbian K."/>
            <person name="Babar A."/>
            <person name="Rosenke K."/>
        </authorList>
    </citation>
    <scope>NUCLEOTIDE SEQUENCE [LARGE SCALE GENOMIC DNA]</scope>
    <source>
        <strain evidence="12">CBS 101.48</strain>
    </source>
</reference>
<dbReference type="Pfam" id="PF08709">
    <property type="entry name" value="Ins145_P3_rec"/>
    <property type="match status" value="1"/>
</dbReference>
<evidence type="ECO:0000259" key="11">
    <source>
        <dbReference type="Pfam" id="PF08709"/>
    </source>
</evidence>
<comment type="subcellular location">
    <subcellularLocation>
        <location evidence="1">Membrane</location>
        <topology evidence="1">Multi-pass membrane protein</topology>
    </subcellularLocation>
</comment>
<keyword evidence="3" id="KW-0677">Repeat</keyword>
<feature type="region of interest" description="Disordered" evidence="6">
    <location>
        <begin position="447"/>
        <end position="483"/>
    </location>
</feature>
<dbReference type="SUPFAM" id="SSF100909">
    <property type="entry name" value="IP3 receptor type 1 binding core, domain 2"/>
    <property type="match status" value="1"/>
</dbReference>